<dbReference type="HOGENOM" id="CLU_1979136_0_0_11"/>
<reference evidence="4" key="1">
    <citation type="submission" date="2009-09" db="EMBL/GenBank/DDBJ databases">
        <title>The complete genome of Nakamurella multipartita DSM 44233.</title>
        <authorList>
            <consortium name="US DOE Joint Genome Institute (JGI-PGF)"/>
            <person name="Lucas S."/>
            <person name="Copeland A."/>
            <person name="Lapidus A."/>
            <person name="Glavina del Rio T."/>
            <person name="Dalin E."/>
            <person name="Tice H."/>
            <person name="Bruce D."/>
            <person name="Goodwin L."/>
            <person name="Pitluck S."/>
            <person name="Kyrpides N."/>
            <person name="Mavromatis K."/>
            <person name="Ivanova N."/>
            <person name="Ovchinnikova G."/>
            <person name="Sims D."/>
            <person name="Meincke L."/>
            <person name="Brettin T."/>
            <person name="Detter J.C."/>
            <person name="Han C."/>
            <person name="Larimer F."/>
            <person name="Land M."/>
            <person name="Hauser L."/>
            <person name="Markowitz V."/>
            <person name="Cheng J.-F."/>
            <person name="Hugenholtz P."/>
            <person name="Woyke T."/>
            <person name="Wu D."/>
            <person name="Klenk H.-P."/>
            <person name="Eisen J.A."/>
        </authorList>
    </citation>
    <scope>NUCLEOTIDE SEQUENCE [LARGE SCALE GENOMIC DNA]</scope>
    <source>
        <strain evidence="4">ATCC 700099 / DSM 44233 / CIP 104796 / JCM 9543 / NBRC 105858 / Y-104</strain>
    </source>
</reference>
<dbReference type="OrthoDB" id="123194at2"/>
<accession>C8XAX0</accession>
<dbReference type="eggNOG" id="COG3152">
    <property type="taxonomic scope" value="Bacteria"/>
</dbReference>
<sequence length="126" mass="13866">MNNNTYDLSTWGVGAIVGASLLGLVIWVVFLIAYIKIISKAGYSGWWVLIMFVPIVNVVMLLIFAYKEWPIERELAELRSWANQIQRGPGPQQFGNSQQFGGGQPGGPQPYGGGQPGGPQNPYQQR</sequence>
<dbReference type="STRING" id="479431.Namu_3036"/>
<protein>
    <submittedName>
        <fullName evidence="3">Uncharacterized protein</fullName>
    </submittedName>
</protein>
<dbReference type="Proteomes" id="UP000002218">
    <property type="component" value="Chromosome"/>
</dbReference>
<feature type="compositionally biased region" description="Gly residues" evidence="1">
    <location>
        <begin position="100"/>
        <end position="117"/>
    </location>
</feature>
<keyword evidence="2" id="KW-0812">Transmembrane</keyword>
<evidence type="ECO:0000313" key="4">
    <source>
        <dbReference type="Proteomes" id="UP000002218"/>
    </source>
</evidence>
<name>C8XAX0_NAKMY</name>
<feature type="compositionally biased region" description="Low complexity" evidence="1">
    <location>
        <begin position="88"/>
        <end position="99"/>
    </location>
</feature>
<feature type="region of interest" description="Disordered" evidence="1">
    <location>
        <begin position="86"/>
        <end position="126"/>
    </location>
</feature>
<keyword evidence="4" id="KW-1185">Reference proteome</keyword>
<organism evidence="3 4">
    <name type="scientific">Nakamurella multipartita (strain ATCC 700099 / DSM 44233 / CIP 104796 / JCM 9543 / NBRC 105858 / Y-104)</name>
    <name type="common">Microsphaera multipartita</name>
    <dbReference type="NCBI Taxonomy" id="479431"/>
    <lineage>
        <taxon>Bacteria</taxon>
        <taxon>Bacillati</taxon>
        <taxon>Actinomycetota</taxon>
        <taxon>Actinomycetes</taxon>
        <taxon>Nakamurellales</taxon>
        <taxon>Nakamurellaceae</taxon>
        <taxon>Nakamurella</taxon>
    </lineage>
</organism>
<dbReference type="EMBL" id="CP001737">
    <property type="protein sequence ID" value="ACV79373.1"/>
    <property type="molecule type" value="Genomic_DNA"/>
</dbReference>
<dbReference type="RefSeq" id="WP_015748246.1">
    <property type="nucleotide sequence ID" value="NC_013235.1"/>
</dbReference>
<dbReference type="InParanoid" id="C8XAX0"/>
<keyword evidence="2" id="KW-0472">Membrane</keyword>
<evidence type="ECO:0000256" key="2">
    <source>
        <dbReference type="SAM" id="Phobius"/>
    </source>
</evidence>
<feature type="transmembrane region" description="Helical" evidence="2">
    <location>
        <begin position="46"/>
        <end position="66"/>
    </location>
</feature>
<dbReference type="AlphaFoldDB" id="C8XAX0"/>
<reference evidence="3 4" key="2">
    <citation type="journal article" date="2010" name="Stand. Genomic Sci.">
        <title>Complete genome sequence of Nakamurella multipartita type strain (Y-104).</title>
        <authorList>
            <person name="Tice H."/>
            <person name="Mayilraj S."/>
            <person name="Sims D."/>
            <person name="Lapidus A."/>
            <person name="Nolan M."/>
            <person name="Lucas S."/>
            <person name="Glavina Del Rio T."/>
            <person name="Copeland A."/>
            <person name="Cheng J.F."/>
            <person name="Meincke L."/>
            <person name="Bruce D."/>
            <person name="Goodwin L."/>
            <person name="Pitluck S."/>
            <person name="Ivanova N."/>
            <person name="Mavromatis K."/>
            <person name="Ovchinnikova G."/>
            <person name="Pati A."/>
            <person name="Chen A."/>
            <person name="Palaniappan K."/>
            <person name="Land M."/>
            <person name="Hauser L."/>
            <person name="Chang Y.J."/>
            <person name="Jeffries C.D."/>
            <person name="Detter J.C."/>
            <person name="Brettin T."/>
            <person name="Rohde M."/>
            <person name="Goker M."/>
            <person name="Bristow J."/>
            <person name="Eisen J.A."/>
            <person name="Markowitz V."/>
            <person name="Hugenholtz P."/>
            <person name="Kyrpides N.C."/>
            <person name="Klenk H.P."/>
            <person name="Chen F."/>
        </authorList>
    </citation>
    <scope>NUCLEOTIDE SEQUENCE [LARGE SCALE GENOMIC DNA]</scope>
    <source>
        <strain evidence="4">ATCC 700099 / DSM 44233 / CIP 104796 / JCM 9543 / NBRC 105858 / Y-104</strain>
    </source>
</reference>
<dbReference type="KEGG" id="nml:Namu_3036"/>
<keyword evidence="2" id="KW-1133">Transmembrane helix</keyword>
<feature type="transmembrane region" description="Helical" evidence="2">
    <location>
        <begin position="12"/>
        <end position="34"/>
    </location>
</feature>
<evidence type="ECO:0000256" key="1">
    <source>
        <dbReference type="SAM" id="MobiDB-lite"/>
    </source>
</evidence>
<evidence type="ECO:0000313" key="3">
    <source>
        <dbReference type="EMBL" id="ACV79373.1"/>
    </source>
</evidence>
<gene>
    <name evidence="3" type="ordered locus">Namu_3036</name>
</gene>
<proteinExistence type="predicted"/>